<evidence type="ECO:0000313" key="2">
    <source>
        <dbReference type="Proteomes" id="UP001469553"/>
    </source>
</evidence>
<reference evidence="1 2" key="1">
    <citation type="submission" date="2021-06" db="EMBL/GenBank/DDBJ databases">
        <authorList>
            <person name="Palmer J.M."/>
        </authorList>
    </citation>
    <scope>NUCLEOTIDE SEQUENCE [LARGE SCALE GENOMIC DNA]</scope>
    <source>
        <strain evidence="1 2">AS_MEX2019</strain>
        <tissue evidence="1">Muscle</tissue>
    </source>
</reference>
<evidence type="ECO:0000313" key="1">
    <source>
        <dbReference type="EMBL" id="MEQ2288587.1"/>
    </source>
</evidence>
<gene>
    <name evidence="1" type="ORF">AMECASPLE_024210</name>
</gene>
<comment type="caution">
    <text evidence="1">The sequence shown here is derived from an EMBL/GenBank/DDBJ whole genome shotgun (WGS) entry which is preliminary data.</text>
</comment>
<dbReference type="EMBL" id="JAHRIP010021098">
    <property type="protein sequence ID" value="MEQ2288587.1"/>
    <property type="molecule type" value="Genomic_DNA"/>
</dbReference>
<feature type="non-terminal residue" evidence="1">
    <location>
        <position position="101"/>
    </location>
</feature>
<name>A0ABV0Y4L5_9TELE</name>
<keyword evidence="2" id="KW-1185">Reference proteome</keyword>
<organism evidence="1 2">
    <name type="scientific">Ameca splendens</name>
    <dbReference type="NCBI Taxonomy" id="208324"/>
    <lineage>
        <taxon>Eukaryota</taxon>
        <taxon>Metazoa</taxon>
        <taxon>Chordata</taxon>
        <taxon>Craniata</taxon>
        <taxon>Vertebrata</taxon>
        <taxon>Euteleostomi</taxon>
        <taxon>Actinopterygii</taxon>
        <taxon>Neopterygii</taxon>
        <taxon>Teleostei</taxon>
        <taxon>Neoteleostei</taxon>
        <taxon>Acanthomorphata</taxon>
        <taxon>Ovalentaria</taxon>
        <taxon>Atherinomorphae</taxon>
        <taxon>Cyprinodontiformes</taxon>
        <taxon>Goodeidae</taxon>
        <taxon>Ameca</taxon>
    </lineage>
</organism>
<protein>
    <submittedName>
        <fullName evidence="1">Uncharacterized protein</fullName>
    </submittedName>
</protein>
<proteinExistence type="predicted"/>
<accession>A0ABV0Y4L5</accession>
<sequence>MEDVSPLLPLIQQGRFSFTLPLMCSAGPGFSRVCAAVTICFYSRRGQDRGWYGEHEEADLIGGGSGDKKRHTWIDGNLLSSNTYPCMCTHRKAVEVPIFLS</sequence>
<dbReference type="Proteomes" id="UP001469553">
    <property type="component" value="Unassembled WGS sequence"/>
</dbReference>